<protein>
    <recommendedName>
        <fullName evidence="3">TnsA endonuclease N-terminal domain-containing protein</fullName>
    </recommendedName>
</protein>
<dbReference type="PATRIC" id="fig|1337887.3.peg.762"/>
<dbReference type="AlphaFoldDB" id="U4VK38"/>
<name>U4VK38_9HYPH</name>
<evidence type="ECO:0000313" key="1">
    <source>
        <dbReference type="EMBL" id="ERM03181.1"/>
    </source>
</evidence>
<reference evidence="1 2" key="1">
    <citation type="journal article" date="2014" name="FEMS Microbiol. Lett.">
        <title>Genome sequencing analysis reveals virulence-related gene content of Ochrobactrum intermedium strain 229E, a urease-positive strain isolated from the human gastric niche.</title>
        <authorList>
            <person name="Kulkarni G.J."/>
            <person name="Shetty S."/>
            <person name="Dharne M.S."/>
            <person name="Shouche Y.S."/>
        </authorList>
    </citation>
    <scope>NUCLEOTIDE SEQUENCE [LARGE SCALE GENOMIC DNA]</scope>
    <source>
        <strain evidence="1 2">229E</strain>
    </source>
</reference>
<dbReference type="EMBL" id="ASXJ01000035">
    <property type="protein sequence ID" value="ERM03181.1"/>
    <property type="molecule type" value="Genomic_DNA"/>
</dbReference>
<accession>U4VK38</accession>
<dbReference type="Proteomes" id="UP000016842">
    <property type="component" value="Unassembled WGS sequence"/>
</dbReference>
<evidence type="ECO:0008006" key="3">
    <source>
        <dbReference type="Google" id="ProtNLM"/>
    </source>
</evidence>
<organism evidence="1 2">
    <name type="scientific">Brucella intermedia 229E</name>
    <dbReference type="NCBI Taxonomy" id="1337887"/>
    <lineage>
        <taxon>Bacteria</taxon>
        <taxon>Pseudomonadati</taxon>
        <taxon>Pseudomonadota</taxon>
        <taxon>Alphaproteobacteria</taxon>
        <taxon>Hyphomicrobiales</taxon>
        <taxon>Brucellaceae</taxon>
        <taxon>Brucella/Ochrobactrum group</taxon>
        <taxon>Brucella</taxon>
    </lineage>
</organism>
<comment type="caution">
    <text evidence="1">The sequence shown here is derived from an EMBL/GenBank/DDBJ whole genome shotgun (WGS) entry which is preliminary data.</text>
</comment>
<evidence type="ECO:0000313" key="2">
    <source>
        <dbReference type="Proteomes" id="UP000016842"/>
    </source>
</evidence>
<proteinExistence type="predicted"/>
<sequence length="260" mass="29300">MRPEHRIKQHLMEKRAGLVPDHRIPAVVTHLRPTVNETFDTMPKPSSASRVPSAKSPFNTRATAVNPLNDTIIFMESALELKAGKILKTMDVVELREQVKIEWIDLDGVVHAHTFDFWIRKRCGKRVAIAVKPFGKLASKRLIDMLILIKDQGIGGIADDVSFITEHFASEYAAANAEEILFARRARNDADVEDAKELLRQVKGRIRFGELLKGLEIQAFRRTALWVLIGGEGWLRPVIPARIEDHTLMEVCPSQEGKSV</sequence>
<gene>
    <name evidence="1" type="ORF">Q644_12760</name>
</gene>